<dbReference type="InterPro" id="IPR041700">
    <property type="entry name" value="OMP_b-brl_3"/>
</dbReference>
<keyword evidence="7" id="KW-1185">Reference proteome</keyword>
<dbReference type="Pfam" id="PF14905">
    <property type="entry name" value="OMP_b-brl_3"/>
    <property type="match status" value="1"/>
</dbReference>
<evidence type="ECO:0000256" key="3">
    <source>
        <dbReference type="ARBA" id="ARBA00023237"/>
    </source>
</evidence>
<dbReference type="InterPro" id="IPR008969">
    <property type="entry name" value="CarboxyPept-like_regulatory"/>
</dbReference>
<organism evidence="6 7">
    <name type="scientific">Pontibacter aquaedesilientis</name>
    <dbReference type="NCBI Taxonomy" id="2766980"/>
    <lineage>
        <taxon>Bacteria</taxon>
        <taxon>Pseudomonadati</taxon>
        <taxon>Bacteroidota</taxon>
        <taxon>Cytophagia</taxon>
        <taxon>Cytophagales</taxon>
        <taxon>Hymenobacteraceae</taxon>
        <taxon>Pontibacter</taxon>
    </lineage>
</organism>
<dbReference type="PANTHER" id="PTHR40980:SF4">
    <property type="entry name" value="TONB-DEPENDENT RECEPTOR-LIKE BETA-BARREL DOMAIN-CONTAINING PROTEIN"/>
    <property type="match status" value="1"/>
</dbReference>
<name>A0ABR7XKE6_9BACT</name>
<dbReference type="InterPro" id="IPR036942">
    <property type="entry name" value="Beta-barrel_TonB_sf"/>
</dbReference>
<dbReference type="InterPro" id="IPR037066">
    <property type="entry name" value="Plug_dom_sf"/>
</dbReference>
<dbReference type="SUPFAM" id="SSF56935">
    <property type="entry name" value="Porins"/>
    <property type="match status" value="1"/>
</dbReference>
<evidence type="ECO:0000256" key="4">
    <source>
        <dbReference type="SAM" id="SignalP"/>
    </source>
</evidence>
<comment type="subcellular location">
    <subcellularLocation>
        <location evidence="1">Cell outer membrane</location>
    </subcellularLocation>
</comment>
<dbReference type="RefSeq" id="WP_191184875.1">
    <property type="nucleotide sequence ID" value="NZ_JACXAJ010000010.1"/>
</dbReference>
<evidence type="ECO:0000256" key="2">
    <source>
        <dbReference type="ARBA" id="ARBA00023136"/>
    </source>
</evidence>
<evidence type="ECO:0000313" key="6">
    <source>
        <dbReference type="EMBL" id="MBD1398754.1"/>
    </source>
</evidence>
<protein>
    <submittedName>
        <fullName evidence="6">TonB-dependent receptor</fullName>
    </submittedName>
</protein>
<proteinExistence type="predicted"/>
<dbReference type="Gene3D" id="2.40.170.20">
    <property type="entry name" value="TonB-dependent receptor, beta-barrel domain"/>
    <property type="match status" value="1"/>
</dbReference>
<keyword evidence="4" id="KW-0732">Signal</keyword>
<dbReference type="Pfam" id="PF13715">
    <property type="entry name" value="CarbopepD_reg_2"/>
    <property type="match status" value="1"/>
</dbReference>
<comment type="caution">
    <text evidence="6">The sequence shown here is derived from an EMBL/GenBank/DDBJ whole genome shotgun (WGS) entry which is preliminary data.</text>
</comment>
<feature type="signal peptide" evidence="4">
    <location>
        <begin position="1"/>
        <end position="20"/>
    </location>
</feature>
<dbReference type="Gene3D" id="2.170.130.10">
    <property type="entry name" value="TonB-dependent receptor, plug domain"/>
    <property type="match status" value="1"/>
</dbReference>
<dbReference type="Gene3D" id="2.60.40.1120">
    <property type="entry name" value="Carboxypeptidase-like, regulatory domain"/>
    <property type="match status" value="1"/>
</dbReference>
<accession>A0ABR7XKE6</accession>
<keyword evidence="3" id="KW-0998">Cell outer membrane</keyword>
<dbReference type="SUPFAM" id="SSF49464">
    <property type="entry name" value="Carboxypeptidase regulatory domain-like"/>
    <property type="match status" value="1"/>
</dbReference>
<keyword evidence="6" id="KW-0675">Receptor</keyword>
<gene>
    <name evidence="6" type="ORF">H9Q13_16390</name>
</gene>
<feature type="domain" description="Outer membrane protein beta-barrel" evidence="5">
    <location>
        <begin position="384"/>
        <end position="787"/>
    </location>
</feature>
<reference evidence="6 7" key="1">
    <citation type="submission" date="2020-09" db="EMBL/GenBank/DDBJ databases">
        <title>Genome sequencing and assembly of Pontibacter sp.</title>
        <authorList>
            <person name="Chhetri G."/>
        </authorList>
    </citation>
    <scope>NUCLEOTIDE SEQUENCE [LARGE SCALE GENOMIC DNA]</scope>
    <source>
        <strain evidence="6 7">JH31</strain>
    </source>
</reference>
<evidence type="ECO:0000256" key="1">
    <source>
        <dbReference type="ARBA" id="ARBA00004442"/>
    </source>
</evidence>
<evidence type="ECO:0000259" key="5">
    <source>
        <dbReference type="Pfam" id="PF14905"/>
    </source>
</evidence>
<feature type="chain" id="PRO_5045085880" evidence="4">
    <location>
        <begin position="21"/>
        <end position="821"/>
    </location>
</feature>
<dbReference type="Proteomes" id="UP000625551">
    <property type="component" value="Unassembled WGS sequence"/>
</dbReference>
<dbReference type="PANTHER" id="PTHR40980">
    <property type="entry name" value="PLUG DOMAIN-CONTAINING PROTEIN"/>
    <property type="match status" value="1"/>
</dbReference>
<sequence length="821" mass="91286">MKQTLLLALLCCLAFTAPFAQTSGPAHTLSRTIKGTVADSASQATLGYVTVVVQEAGKNQAIKSTFTKENGSFELTGLPEKQYQLVLSYVGYKTKVLPLPSITSSTLDLGKLLLVSSANQLKEVQVVTEKLLVEQDIDKITYHVDADPESQTMTALDMLRKVPLLMVDAEDNITLNGNSNYRVLINGKTSSLFLRSPKDVFRSMPAGTIKNIEVITNPPSKYEAEGVGGIINIITHKKNIGGYNGSVNLQASTPKGSNIGGYLTVKAGKAGFSGYFGRGSYFSPANSSNLFREDRIFQTTLEQTGESTSRNTFQYASGEFSYELDTLNLFTANFSMNLNTGSNSLRQQVDLYHASGNLAQAYRRLNQGTFRWQGSDFGADYQRTFKRNKDQLFTLSYKLSSNGNGNGTDFTIQPLLNYDGQVSQTDNEGHSIEHTVQADYVQPIHKQTLELGVKTIMRLNSSDYFYKTQHTETGEFVLDPSLSNNFDYRQDIYAAYTSLSLKKGDWGLKTGLRLEETKIDANFRSATPIAIPDYLNLIPNVTLSRKLKGTSTMRLSYTQRIERPSLYFLNPYVNQTDPRNISYGNPKLTPATNNVFNLAYSTFMKGTSVNASIFHNYTNNSIQGYTTLGADTVARTTYGNIGRNQTYGFSLSGNTTLFKKLSINLSSSTNYVKLTSMINGLPQNNEGFTYSIYGYSSYRFEKGWRASGNLGYYSSRILLQGRSAGYVWNSISINKQFLKDNKASISFSVNSPFQKNRRVLNEINDPRFTQNQESIYLMRRYSLGFNYRFGQLKGDIARKKRGIKNDDMKAGEQQGGNGGGN</sequence>
<evidence type="ECO:0000313" key="7">
    <source>
        <dbReference type="Proteomes" id="UP000625551"/>
    </source>
</evidence>
<dbReference type="EMBL" id="JACXAJ010000010">
    <property type="protein sequence ID" value="MBD1398754.1"/>
    <property type="molecule type" value="Genomic_DNA"/>
</dbReference>
<keyword evidence="2" id="KW-0472">Membrane</keyword>